<comment type="caution">
    <text evidence="2">The sequence shown here is derived from an EMBL/GenBank/DDBJ whole genome shotgun (WGS) entry which is preliminary data.</text>
</comment>
<protein>
    <recommendedName>
        <fullName evidence="1">Toxin VasX N-terminal region domain-containing protein</fullName>
    </recommendedName>
</protein>
<gene>
    <name evidence="2" type="ORF">BK671_24875</name>
</gene>
<sequence length="1141" mass="126794">MTTQQPPKPSANTAAMAMSAKDTRVPMGECQLAKKKVQLLPLRFGLVEYLDPKAELAMPFQTKSQPLGIRLLRDGYLYIIDGTTGYLHEYRVERGQITKLLWNSQEVSGDTRTSSIGEPHLVFPRNHALYASYSEIQWTAFKCSQVLRSKDERKRLMQSVELASVCPEKGGESLLSKMQAKKWLAEVAENETRAKALPEGADSEESKPYNWEHEPQFQNTAIESFTSKVQGPYKDDYLFLVLRDDIGVMRDLASAQLKVADWIEKWSADDKCQAKYLTGSYIQSLYEVNASRLTALSGTDSDVKALKDETNEQQQSKIYDYLKARRDHRDPGVYGDESQWRKAALTNPYAKAFVDMTDAMGQPLYRKHQSTINTLSLQTWEALHGKDLGQRGIANLVNREEMETFVTRQQNLLSHWSKRLGKIREDRLTMFTDGLFHRAAWYYDFHLDAQIEHRLKTEFVCVAAMCPDRKAVEKLATYLESNLLSVVPGLDTLGLIDQIDIAKKLVDLSNLAVGILSAKENLVNADALGNQFSSLVSARLPNYAKLSTQFAGLQSMLTEAYNPATQLKAADQLEKAHDAFKRMQNIDPNTYIRNIGSPARLQLLREFSTKGLTLRAATATEIANYNQASEQSLSLRDQLSATYKLRNRELMLQSSGSAQAGSEAVYQQRIDQLKLQLIPLEEKLSGALVVGGNSPAQIGTVIDGLDPQLRAEMDRTVRDFRSTGTFNKPMSGALKSKGDLLAFGLFIIQGQKFIEAVSTLLKKDKTSLSASDAWSFTEAFVGIAGAGFATVQGLSVTIFQAHIEEMASTAGKLNTMTRLGRWAGVAGIGAFGFSVLSASLDLRKHSIQWTKALAQGDSKGLGASTLQISGDAILIGAGTWGAKHTGSIVKTVIKTPTEMRVFAWAEASPELVSIGARANLIGLIGTALQLIGEGLYNYFNLDELQKWMQSSAWGNQTKNRSTQDEWSELAKVVQKPTCELIRDEKQTYLKLILPGVSTKEMDSRQLQLLAYQQKRDAPMRGGYNPNLPPLRWQESTATWATRFMVASKGNEALTLKLPISDSLQTSDFALAFNIGYQLEAERDLIHRTCFILKDLRITTSYGVRIPTKGKYAIDPVETLPIGAGKGTFKIFKKEELATVDV</sequence>
<dbReference type="Proteomes" id="UP000285757">
    <property type="component" value="Unassembled WGS sequence"/>
</dbReference>
<dbReference type="CDD" id="cd20708">
    <property type="entry name" value="MIX_IV"/>
    <property type="match status" value="1"/>
</dbReference>
<dbReference type="RefSeq" id="WP_123535949.1">
    <property type="nucleotide sequence ID" value="NZ_MOBU01000024.1"/>
</dbReference>
<reference evidence="2 3" key="1">
    <citation type="submission" date="2016-10" db="EMBL/GenBank/DDBJ databases">
        <title>Comparative genome analysis of multiple Pseudomonas spp. focuses on biocontrol and plant growth promoting traits.</title>
        <authorList>
            <person name="Tao X.-Y."/>
            <person name="Taylor C.G."/>
        </authorList>
    </citation>
    <scope>NUCLEOTIDE SEQUENCE [LARGE SCALE GENOMIC DNA]</scope>
    <source>
        <strain evidence="2 3">24D3</strain>
    </source>
</reference>
<dbReference type="Pfam" id="PF20249">
    <property type="entry name" value="VasX_N"/>
    <property type="match status" value="1"/>
</dbReference>
<organism evidence="2 3">
    <name type="scientific">Pseudomonas fluorescens</name>
    <dbReference type="NCBI Taxonomy" id="294"/>
    <lineage>
        <taxon>Bacteria</taxon>
        <taxon>Pseudomonadati</taxon>
        <taxon>Pseudomonadota</taxon>
        <taxon>Gammaproteobacteria</taxon>
        <taxon>Pseudomonadales</taxon>
        <taxon>Pseudomonadaceae</taxon>
        <taxon>Pseudomonas</taxon>
    </lineage>
</organism>
<evidence type="ECO:0000313" key="2">
    <source>
        <dbReference type="EMBL" id="RON62080.1"/>
    </source>
</evidence>
<dbReference type="AlphaFoldDB" id="A0A423L166"/>
<dbReference type="EMBL" id="MOBU01000024">
    <property type="protein sequence ID" value="RON62080.1"/>
    <property type="molecule type" value="Genomic_DNA"/>
</dbReference>
<proteinExistence type="predicted"/>
<dbReference type="InterPro" id="IPR046864">
    <property type="entry name" value="VasX_N"/>
</dbReference>
<evidence type="ECO:0000313" key="3">
    <source>
        <dbReference type="Proteomes" id="UP000285757"/>
    </source>
</evidence>
<feature type="domain" description="Toxin VasX N-terminal region" evidence="1">
    <location>
        <begin position="30"/>
        <end position="164"/>
    </location>
</feature>
<accession>A0A423L166</accession>
<name>A0A423L166_PSEFL</name>
<evidence type="ECO:0000259" key="1">
    <source>
        <dbReference type="Pfam" id="PF20249"/>
    </source>
</evidence>